<reference evidence="1 2" key="1">
    <citation type="submission" date="2020-10" db="EMBL/GenBank/DDBJ databases">
        <title>Sequencing the genomes of 1000 actinobacteria strains.</title>
        <authorList>
            <person name="Klenk H.-P."/>
        </authorList>
    </citation>
    <scope>NUCLEOTIDE SEQUENCE [LARGE SCALE GENOMIC DNA]</scope>
    <source>
        <strain evidence="1 2">DSM 44653</strain>
    </source>
</reference>
<accession>A0ABR9IFS1</accession>
<proteinExistence type="predicted"/>
<evidence type="ECO:0000313" key="2">
    <source>
        <dbReference type="Proteomes" id="UP000631670"/>
    </source>
</evidence>
<evidence type="ECO:0008006" key="3">
    <source>
        <dbReference type="Google" id="ProtNLM"/>
    </source>
</evidence>
<dbReference type="EMBL" id="JADBEG010000001">
    <property type="protein sequence ID" value="MBE1502041.1"/>
    <property type="molecule type" value="Genomic_DNA"/>
</dbReference>
<dbReference type="Proteomes" id="UP000631670">
    <property type="component" value="Unassembled WGS sequence"/>
</dbReference>
<evidence type="ECO:0000313" key="1">
    <source>
        <dbReference type="EMBL" id="MBE1502041.1"/>
    </source>
</evidence>
<dbReference type="InterPro" id="IPR019646">
    <property type="entry name" value="Aminoglyc_AdlTrfase"/>
</dbReference>
<dbReference type="RefSeq" id="WP_086862213.1">
    <property type="nucleotide sequence ID" value="NZ_JADBEG010000001.1"/>
</dbReference>
<keyword evidence="2" id="KW-1185">Reference proteome</keyword>
<comment type="caution">
    <text evidence="1">The sequence shown here is derived from an EMBL/GenBank/DDBJ whole genome shotgun (WGS) entry which is preliminary data.</text>
</comment>
<sequence>MTWDPATPAEVAALFSRVTAPWWIAGGYAIEFAVGQAFREHADVDVLFLRRDQAAVQAALPSWEWWAADPPGTLRPWHPGEVLPRGIDDVWCRPGPSAPWRIQIMLDETEGDEWVSRRDPAVRRAVTGLGAVTAGGIPYLAPEVQLFAKSRGTRPKDEQDFAAALPVLDTAQRRWLADALPPDHPWRDRL</sequence>
<organism evidence="1 2">
    <name type="scientific">Amycolatopsis lexingtonensis</name>
    <dbReference type="NCBI Taxonomy" id="218822"/>
    <lineage>
        <taxon>Bacteria</taxon>
        <taxon>Bacillati</taxon>
        <taxon>Actinomycetota</taxon>
        <taxon>Actinomycetes</taxon>
        <taxon>Pseudonocardiales</taxon>
        <taxon>Pseudonocardiaceae</taxon>
        <taxon>Amycolatopsis</taxon>
    </lineage>
</organism>
<protein>
    <recommendedName>
        <fullName evidence="3">Amino acid transporter</fullName>
    </recommendedName>
</protein>
<dbReference type="Pfam" id="PF10706">
    <property type="entry name" value="Aminoglyc_resit"/>
    <property type="match status" value="1"/>
</dbReference>
<dbReference type="Gene3D" id="3.30.460.40">
    <property type="match status" value="1"/>
</dbReference>
<gene>
    <name evidence="1" type="ORF">H4696_009141</name>
</gene>
<name>A0ABR9IFS1_9PSEU</name>